<dbReference type="Proteomes" id="UP000652681">
    <property type="component" value="Unassembled WGS sequence"/>
</dbReference>
<dbReference type="Gene3D" id="2.60.40.10">
    <property type="entry name" value="Immunoglobulins"/>
    <property type="match status" value="1"/>
</dbReference>
<dbReference type="InterPro" id="IPR017853">
    <property type="entry name" value="GH"/>
</dbReference>
<evidence type="ECO:0008006" key="3">
    <source>
        <dbReference type="Google" id="ProtNLM"/>
    </source>
</evidence>
<dbReference type="InterPro" id="IPR013783">
    <property type="entry name" value="Ig-like_fold"/>
</dbReference>
<dbReference type="SUPFAM" id="SSF51445">
    <property type="entry name" value="(Trans)glycosidases"/>
    <property type="match status" value="1"/>
</dbReference>
<organism evidence="1 2">
    <name type="scientific">Taishania pollutisoli</name>
    <dbReference type="NCBI Taxonomy" id="2766479"/>
    <lineage>
        <taxon>Bacteria</taxon>
        <taxon>Pseudomonadati</taxon>
        <taxon>Bacteroidota</taxon>
        <taxon>Flavobacteriia</taxon>
        <taxon>Flavobacteriales</taxon>
        <taxon>Crocinitomicaceae</taxon>
        <taxon>Taishania</taxon>
    </lineage>
</organism>
<name>A0A8J6U2J2_9FLAO</name>
<dbReference type="EMBL" id="JACVEL010000008">
    <property type="protein sequence ID" value="MBC9813120.1"/>
    <property type="molecule type" value="Genomic_DNA"/>
</dbReference>
<keyword evidence="2" id="KW-1185">Reference proteome</keyword>
<evidence type="ECO:0000313" key="1">
    <source>
        <dbReference type="EMBL" id="MBC9813120.1"/>
    </source>
</evidence>
<dbReference type="RefSeq" id="WP_216714384.1">
    <property type="nucleotide sequence ID" value="NZ_JACVEL010000008.1"/>
</dbReference>
<sequence>MKYFIHFLYTFSVWIAFGQIHPFPVHVRHENYPLLGKTPDGMELVLVNYSTTTTILKYKKLELGVKLPHEVLQRINHFLFSEGRDADELNPFVEWDVDVETYFYHPATGILKTIDGYYHREYIENPHTDDWDDIGTGYPFRVRFAPPENGQWMAKTAIKIKGETAYEIPWFVFHVTESGNPGYVSVHPNKKNLVRGGEIIFPVGHNFAGPDEHGLEWGLKTEYLGNNLLSPQTTFKATNTKEWDFYLQKVTDYLERGGKYIRTIQSPWATLIEFEKKGNYYDRLHYAWEQDKLLDVCEAHDAFIMFNMLIHTPLCVYDIYRMSLWDWEKWEIWENDTVYYSETPYPLYCYNDRPKEIGGKQPYETFLEEEDLKYHEQRTRYYISRYGYSTAIYEFELLSEPFNVNTNPLAGLKPYEDNTNPLQEKVFAAIENYQRRISSYIKEKMNHTHHLIGVDYTMYVWRPDKKDVRMDQSLLLENVDLIGINFYSREFNKYVIRKSEENNLFEPGENSRAKSVFDFNDWSGKPVLLSEFGDGDGAHECSQFTGSYTDAMVAGFTGVAGYHLWEGRVVRDSFLWSATINAQQHMNSPEVIRTLENGNGEWIQGRQQARITRSKKGKAALELQYYLSHDRSTSVGYVRNRSYNVYTKRIDDSYGCLLNLNDDPTVSRLTDISWDMPSVKNRLKVEELKKNTNYQIEWYSFKEGKLLLSECVRTTGSSLVLHYPVLVVTDPNREQPVIWFTIKENDCSASR</sequence>
<protein>
    <recommendedName>
        <fullName evidence="3">DUF5060 domain-containing protein</fullName>
    </recommendedName>
</protein>
<accession>A0A8J6U2J2</accession>
<reference evidence="1" key="1">
    <citation type="submission" date="2020-09" db="EMBL/GenBank/DDBJ databases">
        <title>Taishania pollutisoli gen. nov., sp. nov., Isolated from Tetrabromobisphenol A-Contaminated Soil.</title>
        <authorList>
            <person name="Chen Q."/>
        </authorList>
    </citation>
    <scope>NUCLEOTIDE SEQUENCE</scope>
    <source>
        <strain evidence="1">CZZ-1</strain>
    </source>
</reference>
<dbReference type="AlphaFoldDB" id="A0A8J6U2J2"/>
<dbReference type="Gene3D" id="3.20.20.80">
    <property type="entry name" value="Glycosidases"/>
    <property type="match status" value="1"/>
</dbReference>
<proteinExistence type="predicted"/>
<gene>
    <name evidence="1" type="ORF">H9Y05_11650</name>
</gene>
<evidence type="ECO:0000313" key="2">
    <source>
        <dbReference type="Proteomes" id="UP000652681"/>
    </source>
</evidence>
<comment type="caution">
    <text evidence="1">The sequence shown here is derived from an EMBL/GenBank/DDBJ whole genome shotgun (WGS) entry which is preliminary data.</text>
</comment>